<accession>A0A7J0BX52</accession>
<name>A0A7J0BX52_9BACT</name>
<organism evidence="2 3">
    <name type="scientific">Desulfovibrio psychrotolerans</name>
    <dbReference type="NCBI Taxonomy" id="415242"/>
    <lineage>
        <taxon>Bacteria</taxon>
        <taxon>Pseudomonadati</taxon>
        <taxon>Thermodesulfobacteriota</taxon>
        <taxon>Desulfovibrionia</taxon>
        <taxon>Desulfovibrionales</taxon>
        <taxon>Desulfovibrionaceae</taxon>
        <taxon>Desulfovibrio</taxon>
    </lineage>
</organism>
<proteinExistence type="predicted"/>
<reference evidence="2 3" key="1">
    <citation type="submission" date="2020-05" db="EMBL/GenBank/DDBJ databases">
        <title>Draft genome sequence of Desulfovibrio psychrotolerans JS1T.</title>
        <authorList>
            <person name="Ueno A."/>
            <person name="Tamazawa S."/>
            <person name="Tamamura S."/>
            <person name="Murakami T."/>
            <person name="Kiyama T."/>
            <person name="Inomata H."/>
            <person name="Amano Y."/>
            <person name="Miyakawa K."/>
            <person name="Tamaki H."/>
            <person name="Naganuma T."/>
            <person name="Kaneko K."/>
        </authorList>
    </citation>
    <scope>NUCLEOTIDE SEQUENCE [LARGE SCALE GENOMIC DNA]</scope>
    <source>
        <strain evidence="2 3">JS1</strain>
    </source>
</reference>
<feature type="compositionally biased region" description="Gly residues" evidence="1">
    <location>
        <begin position="75"/>
        <end position="84"/>
    </location>
</feature>
<evidence type="ECO:0000313" key="3">
    <source>
        <dbReference type="Proteomes" id="UP000503820"/>
    </source>
</evidence>
<keyword evidence="3" id="KW-1185">Reference proteome</keyword>
<feature type="compositionally biased region" description="Basic residues" evidence="1">
    <location>
        <begin position="31"/>
        <end position="41"/>
    </location>
</feature>
<dbReference type="AlphaFoldDB" id="A0A7J0BX52"/>
<evidence type="ECO:0000313" key="2">
    <source>
        <dbReference type="EMBL" id="GFM37554.1"/>
    </source>
</evidence>
<dbReference type="EMBL" id="BLVP01000008">
    <property type="protein sequence ID" value="GFM37554.1"/>
    <property type="molecule type" value="Genomic_DNA"/>
</dbReference>
<dbReference type="Proteomes" id="UP000503820">
    <property type="component" value="Unassembled WGS sequence"/>
</dbReference>
<feature type="region of interest" description="Disordered" evidence="1">
    <location>
        <begin position="31"/>
        <end position="84"/>
    </location>
</feature>
<evidence type="ECO:0000256" key="1">
    <source>
        <dbReference type="SAM" id="MobiDB-lite"/>
    </source>
</evidence>
<comment type="caution">
    <text evidence="2">The sequence shown here is derived from an EMBL/GenBank/DDBJ whole genome shotgun (WGS) entry which is preliminary data.</text>
</comment>
<protein>
    <submittedName>
        <fullName evidence="2">Uncharacterized protein</fullName>
    </submittedName>
</protein>
<sequence length="84" mass="8970">MVEFQSRIHHGFCETAQGGCIRPLGVGRKRRCRNGGKGKQAHCRDQDAPQGRTMFPEHPLAGSAGAETCRKKSGVPGGRGGLQV</sequence>
<gene>
    <name evidence="2" type="ORF">DSM19430T_22380</name>
</gene>